<accession>L1IEW2</accession>
<dbReference type="AlphaFoldDB" id="L1IEW2"/>
<evidence type="ECO:0000313" key="3">
    <source>
        <dbReference type="EnsemblProtists" id="EKX34776"/>
    </source>
</evidence>
<dbReference type="Gene3D" id="3.40.50.150">
    <property type="entry name" value="Vaccinia Virus protein VP39"/>
    <property type="match status" value="1"/>
</dbReference>
<organism evidence="2">
    <name type="scientific">Guillardia theta (strain CCMP2712)</name>
    <name type="common">Cryptophyte</name>
    <dbReference type="NCBI Taxonomy" id="905079"/>
    <lineage>
        <taxon>Eukaryota</taxon>
        <taxon>Cryptophyceae</taxon>
        <taxon>Pyrenomonadales</taxon>
        <taxon>Geminigeraceae</taxon>
        <taxon>Guillardia</taxon>
    </lineage>
</organism>
<dbReference type="HOGENOM" id="CLU_957924_0_0_1"/>
<dbReference type="STRING" id="905079.L1IEW2"/>
<evidence type="ECO:0000259" key="1">
    <source>
        <dbReference type="Pfam" id="PF13679"/>
    </source>
</evidence>
<protein>
    <recommendedName>
        <fullName evidence="1">Methyltransferase domain-containing protein</fullName>
    </recommendedName>
</protein>
<dbReference type="EnsemblProtists" id="EKX34776">
    <property type="protein sequence ID" value="EKX34776"/>
    <property type="gene ID" value="GUITHDRAFT_119087"/>
</dbReference>
<reference evidence="2 4" key="1">
    <citation type="journal article" date="2012" name="Nature">
        <title>Algal genomes reveal evolutionary mosaicism and the fate of nucleomorphs.</title>
        <authorList>
            <consortium name="DOE Joint Genome Institute"/>
            <person name="Curtis B.A."/>
            <person name="Tanifuji G."/>
            <person name="Burki F."/>
            <person name="Gruber A."/>
            <person name="Irimia M."/>
            <person name="Maruyama S."/>
            <person name="Arias M.C."/>
            <person name="Ball S.G."/>
            <person name="Gile G.H."/>
            <person name="Hirakawa Y."/>
            <person name="Hopkins J.F."/>
            <person name="Kuo A."/>
            <person name="Rensing S.A."/>
            <person name="Schmutz J."/>
            <person name="Symeonidi A."/>
            <person name="Elias M."/>
            <person name="Eveleigh R.J."/>
            <person name="Herman E.K."/>
            <person name="Klute M.J."/>
            <person name="Nakayama T."/>
            <person name="Obornik M."/>
            <person name="Reyes-Prieto A."/>
            <person name="Armbrust E.V."/>
            <person name="Aves S.J."/>
            <person name="Beiko R.G."/>
            <person name="Coutinho P."/>
            <person name="Dacks J.B."/>
            <person name="Durnford D.G."/>
            <person name="Fast N.M."/>
            <person name="Green B.R."/>
            <person name="Grisdale C.J."/>
            <person name="Hempel F."/>
            <person name="Henrissat B."/>
            <person name="Hoppner M.P."/>
            <person name="Ishida K."/>
            <person name="Kim E."/>
            <person name="Koreny L."/>
            <person name="Kroth P.G."/>
            <person name="Liu Y."/>
            <person name="Malik S.B."/>
            <person name="Maier U.G."/>
            <person name="McRose D."/>
            <person name="Mock T."/>
            <person name="Neilson J.A."/>
            <person name="Onodera N.T."/>
            <person name="Poole A.M."/>
            <person name="Pritham E.J."/>
            <person name="Richards T.A."/>
            <person name="Rocap G."/>
            <person name="Roy S.W."/>
            <person name="Sarai C."/>
            <person name="Schaack S."/>
            <person name="Shirato S."/>
            <person name="Slamovits C.H."/>
            <person name="Spencer D.F."/>
            <person name="Suzuki S."/>
            <person name="Worden A.Z."/>
            <person name="Zauner S."/>
            <person name="Barry K."/>
            <person name="Bell C."/>
            <person name="Bharti A.K."/>
            <person name="Crow J.A."/>
            <person name="Grimwood J."/>
            <person name="Kramer R."/>
            <person name="Lindquist E."/>
            <person name="Lucas S."/>
            <person name="Salamov A."/>
            <person name="McFadden G.I."/>
            <person name="Lane C.E."/>
            <person name="Keeling P.J."/>
            <person name="Gray M.W."/>
            <person name="Grigoriev I.V."/>
            <person name="Archibald J.M."/>
        </authorList>
    </citation>
    <scope>NUCLEOTIDE SEQUENCE</scope>
    <source>
        <strain evidence="2 4">CCMP2712</strain>
    </source>
</reference>
<feature type="domain" description="Methyltransferase" evidence="1">
    <location>
        <begin position="175"/>
        <end position="263"/>
    </location>
</feature>
<evidence type="ECO:0000313" key="4">
    <source>
        <dbReference type="Proteomes" id="UP000011087"/>
    </source>
</evidence>
<dbReference type="InterPro" id="IPR029063">
    <property type="entry name" value="SAM-dependent_MTases_sf"/>
</dbReference>
<dbReference type="RefSeq" id="XP_005821756.1">
    <property type="nucleotide sequence ID" value="XM_005821699.1"/>
</dbReference>
<proteinExistence type="predicted"/>
<dbReference type="InterPro" id="IPR025714">
    <property type="entry name" value="Methyltranfer_dom"/>
</dbReference>
<reference evidence="4" key="2">
    <citation type="submission" date="2012-11" db="EMBL/GenBank/DDBJ databases">
        <authorList>
            <person name="Kuo A."/>
            <person name="Curtis B.A."/>
            <person name="Tanifuji G."/>
            <person name="Burki F."/>
            <person name="Gruber A."/>
            <person name="Irimia M."/>
            <person name="Maruyama S."/>
            <person name="Arias M.C."/>
            <person name="Ball S.G."/>
            <person name="Gile G.H."/>
            <person name="Hirakawa Y."/>
            <person name="Hopkins J.F."/>
            <person name="Rensing S.A."/>
            <person name="Schmutz J."/>
            <person name="Symeonidi A."/>
            <person name="Elias M."/>
            <person name="Eveleigh R.J."/>
            <person name="Herman E.K."/>
            <person name="Klute M.J."/>
            <person name="Nakayama T."/>
            <person name="Obornik M."/>
            <person name="Reyes-Prieto A."/>
            <person name="Armbrust E.V."/>
            <person name="Aves S.J."/>
            <person name="Beiko R.G."/>
            <person name="Coutinho P."/>
            <person name="Dacks J.B."/>
            <person name="Durnford D.G."/>
            <person name="Fast N.M."/>
            <person name="Green B.R."/>
            <person name="Grisdale C."/>
            <person name="Hempe F."/>
            <person name="Henrissat B."/>
            <person name="Hoppner M.P."/>
            <person name="Ishida K.-I."/>
            <person name="Kim E."/>
            <person name="Koreny L."/>
            <person name="Kroth P.G."/>
            <person name="Liu Y."/>
            <person name="Malik S.-B."/>
            <person name="Maier U.G."/>
            <person name="McRose D."/>
            <person name="Mock T."/>
            <person name="Neilson J.A."/>
            <person name="Onodera N.T."/>
            <person name="Poole A.M."/>
            <person name="Pritham E.J."/>
            <person name="Richards T.A."/>
            <person name="Rocap G."/>
            <person name="Roy S.W."/>
            <person name="Sarai C."/>
            <person name="Schaack S."/>
            <person name="Shirato S."/>
            <person name="Slamovits C.H."/>
            <person name="Spencer D.F."/>
            <person name="Suzuki S."/>
            <person name="Worden A.Z."/>
            <person name="Zauner S."/>
            <person name="Barry K."/>
            <person name="Bell C."/>
            <person name="Bharti A.K."/>
            <person name="Crow J.A."/>
            <person name="Grimwood J."/>
            <person name="Kramer R."/>
            <person name="Lindquist E."/>
            <person name="Lucas S."/>
            <person name="Salamov A."/>
            <person name="McFadden G.I."/>
            <person name="Lane C.E."/>
            <person name="Keeling P.J."/>
            <person name="Gray M.W."/>
            <person name="Grigoriev I.V."/>
            <person name="Archibald J.M."/>
        </authorList>
    </citation>
    <scope>NUCLEOTIDE SEQUENCE</scope>
    <source>
        <strain evidence="4">CCMP2712</strain>
    </source>
</reference>
<keyword evidence="4" id="KW-1185">Reference proteome</keyword>
<sequence length="291" mass="32534">MSNLVLSKVTFDGSASNLESDVDPVEKFVSLLAESVSSGSFAKCTLSKNKGEEKTLVNIYVRMVEVKKKAALQFLYRHKTNDIYKNYNLEECVENMRGLLTSSFKQAHLFTTEGDWEIMIGKKTRLVKVKKATFEEPVSRQHDRTKNLIVSKQEQYLQLLGITNNEGQARPGMVDKLRQIQNFVSVLENLMKDSGIAKTSLLDDEQAGPPLTVLDMGCGKGYLTFAAHDYLTNKCGIKVRTKGVEMRQELVDKTNEWARELNMHPNDADGSNSAGLSFAQGCVTCLRYSNG</sequence>
<dbReference type="PaxDb" id="55529-EKX34776"/>
<dbReference type="KEGG" id="gtt:GUITHDRAFT_119087"/>
<dbReference type="EMBL" id="JH993103">
    <property type="protein sequence ID" value="EKX34776.1"/>
    <property type="molecule type" value="Genomic_DNA"/>
</dbReference>
<dbReference type="OrthoDB" id="547169at2759"/>
<dbReference type="Pfam" id="PF13679">
    <property type="entry name" value="Methyltransf_32"/>
    <property type="match status" value="1"/>
</dbReference>
<dbReference type="GeneID" id="17291475"/>
<reference evidence="3" key="3">
    <citation type="submission" date="2016-03" db="UniProtKB">
        <authorList>
            <consortium name="EnsemblProtists"/>
        </authorList>
    </citation>
    <scope>IDENTIFICATION</scope>
</reference>
<name>L1IEW2_GUITC</name>
<gene>
    <name evidence="2" type="ORF">GUITHDRAFT_119087</name>
</gene>
<dbReference type="SUPFAM" id="SSF53335">
    <property type="entry name" value="S-adenosyl-L-methionine-dependent methyltransferases"/>
    <property type="match status" value="1"/>
</dbReference>
<dbReference type="eggNOG" id="ENOG502S5SB">
    <property type="taxonomic scope" value="Eukaryota"/>
</dbReference>
<dbReference type="Proteomes" id="UP000011087">
    <property type="component" value="Unassembled WGS sequence"/>
</dbReference>
<evidence type="ECO:0000313" key="2">
    <source>
        <dbReference type="EMBL" id="EKX34776.1"/>
    </source>
</evidence>